<comment type="caution">
    <text evidence="2">The sequence shown here is derived from an EMBL/GenBank/DDBJ whole genome shotgun (WGS) entry which is preliminary data.</text>
</comment>
<proteinExistence type="predicted"/>
<evidence type="ECO:0000259" key="1">
    <source>
        <dbReference type="Pfam" id="PF01878"/>
    </source>
</evidence>
<evidence type="ECO:0000313" key="2">
    <source>
        <dbReference type="EMBL" id="MCW1886152.1"/>
    </source>
</evidence>
<dbReference type="RefSeq" id="WP_264502106.1">
    <property type="nucleotide sequence ID" value="NZ_JAPDDS010000008.1"/>
</dbReference>
<dbReference type="InterPro" id="IPR002740">
    <property type="entry name" value="EVE_domain"/>
</dbReference>
<feature type="domain" description="EVE" evidence="1">
    <location>
        <begin position="2"/>
        <end position="149"/>
    </location>
</feature>
<keyword evidence="3" id="KW-1185">Reference proteome</keyword>
<dbReference type="Proteomes" id="UP001207930">
    <property type="component" value="Unassembled WGS sequence"/>
</dbReference>
<dbReference type="InterPro" id="IPR052181">
    <property type="entry name" value="5hmC_binding"/>
</dbReference>
<gene>
    <name evidence="2" type="ORF">OKA04_15550</name>
</gene>
<evidence type="ECO:0000313" key="3">
    <source>
        <dbReference type="Proteomes" id="UP001207930"/>
    </source>
</evidence>
<accession>A0ABT3FRE1</accession>
<name>A0ABT3FRE1_9BACT</name>
<dbReference type="InterPro" id="IPR015947">
    <property type="entry name" value="PUA-like_sf"/>
</dbReference>
<dbReference type="EMBL" id="JAPDDS010000008">
    <property type="protein sequence ID" value="MCW1886152.1"/>
    <property type="molecule type" value="Genomic_DNA"/>
</dbReference>
<protein>
    <submittedName>
        <fullName evidence="2">EVE domain-containing protein</fullName>
    </submittedName>
</protein>
<dbReference type="Gene3D" id="3.10.590.10">
    <property type="entry name" value="ph1033 like domains"/>
    <property type="match status" value="1"/>
</dbReference>
<organism evidence="2 3">
    <name type="scientific">Luteolibacter flavescens</name>
    <dbReference type="NCBI Taxonomy" id="1859460"/>
    <lineage>
        <taxon>Bacteria</taxon>
        <taxon>Pseudomonadati</taxon>
        <taxon>Verrucomicrobiota</taxon>
        <taxon>Verrucomicrobiia</taxon>
        <taxon>Verrucomicrobiales</taxon>
        <taxon>Verrucomicrobiaceae</taxon>
        <taxon>Luteolibacter</taxon>
    </lineage>
</organism>
<dbReference type="PANTHER" id="PTHR14087:SF7">
    <property type="entry name" value="THYMOCYTE NUCLEAR PROTEIN 1"/>
    <property type="match status" value="1"/>
</dbReference>
<reference evidence="2 3" key="1">
    <citation type="submission" date="2022-10" db="EMBL/GenBank/DDBJ databases">
        <title>Luteolibacter flavescens strain MCCC 1K03193, whole genome shotgun sequencing project.</title>
        <authorList>
            <person name="Zhao G."/>
            <person name="Shen L."/>
        </authorList>
    </citation>
    <scope>NUCLEOTIDE SEQUENCE [LARGE SCALE GENOMIC DNA]</scope>
    <source>
        <strain evidence="2 3">MCCC 1K03193</strain>
    </source>
</reference>
<dbReference type="SUPFAM" id="SSF88697">
    <property type="entry name" value="PUA domain-like"/>
    <property type="match status" value="1"/>
</dbReference>
<dbReference type="InterPro" id="IPR047197">
    <property type="entry name" value="THYN1-like_EVE"/>
</dbReference>
<dbReference type="PANTHER" id="PTHR14087">
    <property type="entry name" value="THYMOCYTE NUCLEAR PROTEIN 1"/>
    <property type="match status" value="1"/>
</dbReference>
<dbReference type="Pfam" id="PF01878">
    <property type="entry name" value="EVE"/>
    <property type="match status" value="1"/>
</dbReference>
<dbReference type="CDD" id="cd21133">
    <property type="entry name" value="EVE"/>
    <property type="match status" value="1"/>
</dbReference>
<sequence length="154" mass="17492">MRHWLIKSEPDVFGIDDLAKVKQEPWSGVRNYQARNYMRDEMKPGDLALFYHSNATPPGSVGVARVVGAPYPDPTQFDPASEYHDPKSTPENPRWMLVDFEFVAKFSSEVPLQQMKDDPALEGMMVLQKGTRLSITPVEAKHFKRICKLGGWKA</sequence>